<organism evidence="2 3">
    <name type="scientific">Aldrovandia affinis</name>
    <dbReference type="NCBI Taxonomy" id="143900"/>
    <lineage>
        <taxon>Eukaryota</taxon>
        <taxon>Metazoa</taxon>
        <taxon>Chordata</taxon>
        <taxon>Craniata</taxon>
        <taxon>Vertebrata</taxon>
        <taxon>Euteleostomi</taxon>
        <taxon>Actinopterygii</taxon>
        <taxon>Neopterygii</taxon>
        <taxon>Teleostei</taxon>
        <taxon>Notacanthiformes</taxon>
        <taxon>Halosauridae</taxon>
        <taxon>Aldrovandia</taxon>
    </lineage>
</organism>
<dbReference type="AlphaFoldDB" id="A0AAD7T702"/>
<name>A0AAD7T702_9TELE</name>
<feature type="region of interest" description="Disordered" evidence="1">
    <location>
        <begin position="47"/>
        <end position="76"/>
    </location>
</feature>
<proteinExistence type="predicted"/>
<evidence type="ECO:0000313" key="3">
    <source>
        <dbReference type="Proteomes" id="UP001221898"/>
    </source>
</evidence>
<protein>
    <submittedName>
        <fullName evidence="2">Uncharacterized protein</fullName>
    </submittedName>
</protein>
<evidence type="ECO:0000256" key="1">
    <source>
        <dbReference type="SAM" id="MobiDB-lite"/>
    </source>
</evidence>
<dbReference type="Proteomes" id="UP001221898">
    <property type="component" value="Unassembled WGS sequence"/>
</dbReference>
<evidence type="ECO:0000313" key="2">
    <source>
        <dbReference type="EMBL" id="KAJ8414711.1"/>
    </source>
</evidence>
<reference evidence="2" key="1">
    <citation type="journal article" date="2023" name="Science">
        <title>Genome structures resolve the early diversification of teleost fishes.</title>
        <authorList>
            <person name="Parey E."/>
            <person name="Louis A."/>
            <person name="Montfort J."/>
            <person name="Bouchez O."/>
            <person name="Roques C."/>
            <person name="Iampietro C."/>
            <person name="Lluch J."/>
            <person name="Castinel A."/>
            <person name="Donnadieu C."/>
            <person name="Desvignes T."/>
            <person name="Floi Bucao C."/>
            <person name="Jouanno E."/>
            <person name="Wen M."/>
            <person name="Mejri S."/>
            <person name="Dirks R."/>
            <person name="Jansen H."/>
            <person name="Henkel C."/>
            <person name="Chen W.J."/>
            <person name="Zahm M."/>
            <person name="Cabau C."/>
            <person name="Klopp C."/>
            <person name="Thompson A.W."/>
            <person name="Robinson-Rechavi M."/>
            <person name="Braasch I."/>
            <person name="Lecointre G."/>
            <person name="Bobe J."/>
            <person name="Postlethwait J.H."/>
            <person name="Berthelot C."/>
            <person name="Roest Crollius H."/>
            <person name="Guiguen Y."/>
        </authorList>
    </citation>
    <scope>NUCLEOTIDE SEQUENCE</scope>
    <source>
        <strain evidence="2">NC1722</strain>
    </source>
</reference>
<dbReference type="EMBL" id="JAINUG010000012">
    <property type="protein sequence ID" value="KAJ8414711.1"/>
    <property type="molecule type" value="Genomic_DNA"/>
</dbReference>
<comment type="caution">
    <text evidence="2">The sequence shown here is derived from an EMBL/GenBank/DDBJ whole genome shotgun (WGS) entry which is preliminary data.</text>
</comment>
<sequence length="76" mass="8401">MAVVLKVFFNCFFSSSKCWRINAEGKGESFNVVWELTVAREYVNTGFERDGGGPASSAPLRWPRARSSTASHSAIE</sequence>
<accession>A0AAD7T702</accession>
<gene>
    <name evidence="2" type="ORF">AAFF_G00039130</name>
</gene>
<keyword evidence="3" id="KW-1185">Reference proteome</keyword>
<feature type="compositionally biased region" description="Polar residues" evidence="1">
    <location>
        <begin position="66"/>
        <end position="76"/>
    </location>
</feature>